<feature type="binding site" evidence="6">
    <location>
        <position position="195"/>
    </location>
    <ligand>
        <name>NAD(+)</name>
        <dbReference type="ChEBI" id="CHEBI:57540"/>
    </ligand>
</feature>
<reference evidence="9 10" key="1">
    <citation type="submission" date="2024-07" db="EMBL/GenBank/DDBJ databases">
        <title>Uliginosibacterium flavum JJ3220;KACC:17644.</title>
        <authorList>
            <person name="Kim M.K."/>
        </authorList>
    </citation>
    <scope>NUCLEOTIDE SEQUENCE [LARGE SCALE GENOMIC DNA]</scope>
    <source>
        <strain evidence="9 10">KACC:17644</strain>
    </source>
</reference>
<comment type="pathway">
    <text evidence="6">Cofactor biosynthesis; NAD(+) biosynthesis; iminoaspartate from L-aspartate (dehydrogenase route): step 1/1.</text>
</comment>
<dbReference type="SUPFAM" id="SSF51735">
    <property type="entry name" value="NAD(P)-binding Rossmann-fold domains"/>
    <property type="match status" value="1"/>
</dbReference>
<dbReference type="InterPro" id="IPR002811">
    <property type="entry name" value="Asp_DH"/>
</dbReference>
<dbReference type="HAMAP" id="MF_01265">
    <property type="entry name" value="NadX"/>
    <property type="match status" value="1"/>
</dbReference>
<feature type="active site" evidence="6">
    <location>
        <position position="225"/>
    </location>
</feature>
<organism evidence="9 10">
    <name type="scientific">Uliginosibacterium flavum</name>
    <dbReference type="NCBI Taxonomy" id="1396831"/>
    <lineage>
        <taxon>Bacteria</taxon>
        <taxon>Pseudomonadati</taxon>
        <taxon>Pseudomonadota</taxon>
        <taxon>Betaproteobacteria</taxon>
        <taxon>Rhodocyclales</taxon>
        <taxon>Zoogloeaceae</taxon>
        <taxon>Uliginosibacterium</taxon>
    </lineage>
</organism>
<evidence type="ECO:0000313" key="10">
    <source>
        <dbReference type="Proteomes" id="UP001549691"/>
    </source>
</evidence>
<keyword evidence="3 6" id="KW-0521">NADP</keyword>
<dbReference type="SUPFAM" id="SSF55347">
    <property type="entry name" value="Glyceraldehyde-3-phosphate dehydrogenase-like, C-terminal domain"/>
    <property type="match status" value="1"/>
</dbReference>
<evidence type="ECO:0000256" key="1">
    <source>
        <dbReference type="ARBA" id="ARBA00008331"/>
    </source>
</evidence>
<evidence type="ECO:0000313" key="9">
    <source>
        <dbReference type="EMBL" id="MET7015999.1"/>
    </source>
</evidence>
<name>A0ABV2TPY5_9RHOO</name>
<dbReference type="InterPro" id="IPR036291">
    <property type="entry name" value="NAD(P)-bd_dom_sf"/>
</dbReference>
<comment type="catalytic activity">
    <reaction evidence="6">
        <text>L-aspartate + NADP(+) + H2O = oxaloacetate + NH4(+) + NADPH + H(+)</text>
        <dbReference type="Rhea" id="RHEA:11784"/>
        <dbReference type="ChEBI" id="CHEBI:15377"/>
        <dbReference type="ChEBI" id="CHEBI:15378"/>
        <dbReference type="ChEBI" id="CHEBI:16452"/>
        <dbReference type="ChEBI" id="CHEBI:28938"/>
        <dbReference type="ChEBI" id="CHEBI:29991"/>
        <dbReference type="ChEBI" id="CHEBI:57783"/>
        <dbReference type="ChEBI" id="CHEBI:58349"/>
        <dbReference type="EC" id="1.4.1.21"/>
    </reaction>
</comment>
<protein>
    <recommendedName>
        <fullName evidence="6">L-aspartate dehydrogenase</fullName>
        <ecNumber evidence="6">1.4.1.21</ecNumber>
    </recommendedName>
</protein>
<keyword evidence="5 6" id="KW-0520">NAD</keyword>
<dbReference type="PANTHER" id="PTHR31873:SF6">
    <property type="entry name" value="ASPARTATE DEHYDROGENASE DOMAIN-CONTAINING PROTEIN"/>
    <property type="match status" value="1"/>
</dbReference>
<keyword evidence="4 6" id="KW-0560">Oxidoreductase</keyword>
<dbReference type="PIRSF" id="PIRSF005227">
    <property type="entry name" value="Asp_dh_NAD_syn"/>
    <property type="match status" value="1"/>
</dbReference>
<dbReference type="EC" id="1.4.1.21" evidence="6"/>
<accession>A0ABV2TPY5</accession>
<dbReference type="InterPro" id="IPR020626">
    <property type="entry name" value="Asp_DH_prok"/>
</dbReference>
<dbReference type="Proteomes" id="UP001549691">
    <property type="component" value="Unassembled WGS sequence"/>
</dbReference>
<comment type="function">
    <text evidence="6">Specifically catalyzes the NAD or NADP-dependent dehydrogenation of L-aspartate to iminoaspartate.</text>
</comment>
<dbReference type="Gene3D" id="3.40.50.720">
    <property type="entry name" value="NAD(P)-binding Rossmann-like Domain"/>
    <property type="match status" value="1"/>
</dbReference>
<dbReference type="InterPro" id="IPR011182">
    <property type="entry name" value="L-Asp_DH"/>
</dbReference>
<comment type="catalytic activity">
    <reaction evidence="6">
        <text>L-aspartate + NAD(+) + H2O = oxaloacetate + NH4(+) + NADH + H(+)</text>
        <dbReference type="Rhea" id="RHEA:11788"/>
        <dbReference type="ChEBI" id="CHEBI:15377"/>
        <dbReference type="ChEBI" id="CHEBI:15378"/>
        <dbReference type="ChEBI" id="CHEBI:16452"/>
        <dbReference type="ChEBI" id="CHEBI:28938"/>
        <dbReference type="ChEBI" id="CHEBI:29991"/>
        <dbReference type="ChEBI" id="CHEBI:57540"/>
        <dbReference type="ChEBI" id="CHEBI:57945"/>
        <dbReference type="EC" id="1.4.1.21"/>
    </reaction>
</comment>
<feature type="binding site" evidence="6">
    <location>
        <position position="130"/>
    </location>
    <ligand>
        <name>NAD(+)</name>
        <dbReference type="ChEBI" id="CHEBI:57540"/>
    </ligand>
</feature>
<sequence>MSLQRRKLKLAIVGCGFLGRIVAEAWKNGLLPEYELVACLSRNPESARALADKYKCKACADLGELLELAPDYVVEAASPGAVKEIAEAVLSAGANLVLLSIGALADASFLARIEACARANGRRVHLASGAIGGFDVLRTAALMSAIEASITTEKGPNSLRNTAVFSEDLLDASDKREVFSGNARDAIALFPTKVNVAVATALATAGAEATRVSINSVPGFKGDDHRIEVHGEEVHVVVDIYSRTSAIAGWSVVALLQNLASPIAF</sequence>
<comment type="miscellaneous">
    <text evidence="6">The iminoaspartate product is unstable in aqueous solution and can decompose to oxaloacetate and ammonia.</text>
</comment>
<feature type="domain" description="Aspartate dehydrogenase" evidence="7">
    <location>
        <begin position="174"/>
        <end position="252"/>
    </location>
</feature>
<evidence type="ECO:0000256" key="4">
    <source>
        <dbReference type="ARBA" id="ARBA00023002"/>
    </source>
</evidence>
<proteinExistence type="inferred from homology"/>
<evidence type="ECO:0000256" key="5">
    <source>
        <dbReference type="ARBA" id="ARBA00023027"/>
    </source>
</evidence>
<dbReference type="EMBL" id="JBEWZI010000026">
    <property type="protein sequence ID" value="MET7015999.1"/>
    <property type="molecule type" value="Genomic_DNA"/>
</dbReference>
<comment type="caution">
    <text evidence="9">The sequence shown here is derived from an EMBL/GenBank/DDBJ whole genome shotgun (WGS) entry which is preliminary data.</text>
</comment>
<evidence type="ECO:0000256" key="3">
    <source>
        <dbReference type="ARBA" id="ARBA00022857"/>
    </source>
</evidence>
<evidence type="ECO:0000256" key="2">
    <source>
        <dbReference type="ARBA" id="ARBA00022642"/>
    </source>
</evidence>
<dbReference type="Pfam" id="PF03447">
    <property type="entry name" value="NAD_binding_3"/>
    <property type="match status" value="1"/>
</dbReference>
<dbReference type="PANTHER" id="PTHR31873">
    <property type="entry name" value="L-ASPARTATE DEHYDROGENASE-RELATED"/>
    <property type="match status" value="1"/>
</dbReference>
<comment type="similarity">
    <text evidence="1 6">Belongs to the L-aspartate dehydrogenase family.</text>
</comment>
<dbReference type="InterPro" id="IPR005106">
    <property type="entry name" value="Asp/hSer_DH_NAD-bd"/>
</dbReference>
<gene>
    <name evidence="6" type="primary">nadX</name>
    <name evidence="9" type="ORF">ABXR19_17560</name>
</gene>
<keyword evidence="10" id="KW-1185">Reference proteome</keyword>
<evidence type="ECO:0000256" key="6">
    <source>
        <dbReference type="HAMAP-Rule" id="MF_01265"/>
    </source>
</evidence>
<keyword evidence="2 6" id="KW-0662">Pyridine nucleotide biosynthesis</keyword>
<evidence type="ECO:0000259" key="8">
    <source>
        <dbReference type="Pfam" id="PF03447"/>
    </source>
</evidence>
<dbReference type="Pfam" id="PF01958">
    <property type="entry name" value="Asp_DH_C"/>
    <property type="match status" value="1"/>
</dbReference>
<dbReference type="Gene3D" id="3.30.360.10">
    <property type="entry name" value="Dihydrodipicolinate Reductase, domain 2"/>
    <property type="match status" value="1"/>
</dbReference>
<feature type="domain" description="Aspartate/homoserine dehydrogenase NAD-binding" evidence="8">
    <location>
        <begin position="14"/>
        <end position="126"/>
    </location>
</feature>
<dbReference type="RefSeq" id="WP_354602457.1">
    <property type="nucleotide sequence ID" value="NZ_JBEWZI010000026.1"/>
</dbReference>
<evidence type="ECO:0000259" key="7">
    <source>
        <dbReference type="Pfam" id="PF01958"/>
    </source>
</evidence>